<dbReference type="EMBL" id="VDUZ01000017">
    <property type="protein sequence ID" value="TXL74574.1"/>
    <property type="molecule type" value="Genomic_DNA"/>
</dbReference>
<sequence length="131" mass="14015">MGKRRSIDVEGFSHGANPIPAASRVGNIVMTGGVSGLDPATQTIPPDAAEQCRLMFANLRRILEAAGTSPDDVVKVTVWIRNQKVREVINPQWLAMFPNAASRPARHTLLNENLAGSLLIQCDAMAVITAG</sequence>
<comment type="caution">
    <text evidence="1">The sequence shown here is derived from an EMBL/GenBank/DDBJ whole genome shotgun (WGS) entry which is preliminary data.</text>
</comment>
<keyword evidence="2" id="KW-1185">Reference proteome</keyword>
<name>A0A5C8PM37_9HYPH</name>
<reference evidence="1 2" key="1">
    <citation type="submission" date="2019-06" db="EMBL/GenBank/DDBJ databases">
        <title>New taxonomy in bacterial strain CC-CFT640, isolated from vineyard.</title>
        <authorList>
            <person name="Lin S.-Y."/>
            <person name="Tsai C.-F."/>
            <person name="Young C.-C."/>
        </authorList>
    </citation>
    <scope>NUCLEOTIDE SEQUENCE [LARGE SCALE GENOMIC DNA]</scope>
    <source>
        <strain evidence="1 2">CC-CFT640</strain>
    </source>
</reference>
<dbReference type="GO" id="GO:0019239">
    <property type="term" value="F:deaminase activity"/>
    <property type="evidence" value="ECO:0007669"/>
    <property type="project" value="TreeGrafter"/>
</dbReference>
<dbReference type="RefSeq" id="WP_147847947.1">
    <property type="nucleotide sequence ID" value="NZ_VDUZ01000017.1"/>
</dbReference>
<dbReference type="Pfam" id="PF01042">
    <property type="entry name" value="Ribonuc_L-PSP"/>
    <property type="match status" value="1"/>
</dbReference>
<dbReference type="Proteomes" id="UP000321638">
    <property type="component" value="Unassembled WGS sequence"/>
</dbReference>
<dbReference type="CDD" id="cd00448">
    <property type="entry name" value="YjgF_YER057c_UK114_family"/>
    <property type="match status" value="1"/>
</dbReference>
<dbReference type="PANTHER" id="PTHR11803:SF39">
    <property type="entry name" value="2-IMINOBUTANOATE_2-IMINOPROPANOATE DEAMINASE"/>
    <property type="match status" value="1"/>
</dbReference>
<accession>A0A5C8PM37</accession>
<organism evidence="1 2">
    <name type="scientific">Vineibacter terrae</name>
    <dbReference type="NCBI Taxonomy" id="2586908"/>
    <lineage>
        <taxon>Bacteria</taxon>
        <taxon>Pseudomonadati</taxon>
        <taxon>Pseudomonadota</taxon>
        <taxon>Alphaproteobacteria</taxon>
        <taxon>Hyphomicrobiales</taxon>
        <taxon>Vineibacter</taxon>
    </lineage>
</organism>
<dbReference type="PANTHER" id="PTHR11803">
    <property type="entry name" value="2-IMINOBUTANOATE/2-IMINOPROPANOATE DEAMINASE RIDA"/>
    <property type="match status" value="1"/>
</dbReference>
<gene>
    <name evidence="1" type="ORF">FHP25_15920</name>
</gene>
<dbReference type="GO" id="GO:0005829">
    <property type="term" value="C:cytosol"/>
    <property type="evidence" value="ECO:0007669"/>
    <property type="project" value="TreeGrafter"/>
</dbReference>
<dbReference type="OrthoDB" id="583118at2"/>
<evidence type="ECO:0000313" key="1">
    <source>
        <dbReference type="EMBL" id="TXL74574.1"/>
    </source>
</evidence>
<dbReference type="InterPro" id="IPR006175">
    <property type="entry name" value="YjgF/YER057c/UK114"/>
</dbReference>
<dbReference type="Gene3D" id="3.30.1330.40">
    <property type="entry name" value="RutC-like"/>
    <property type="match status" value="1"/>
</dbReference>
<dbReference type="AlphaFoldDB" id="A0A5C8PM37"/>
<evidence type="ECO:0000313" key="2">
    <source>
        <dbReference type="Proteomes" id="UP000321638"/>
    </source>
</evidence>
<protein>
    <submittedName>
        <fullName evidence="1">RidA family protein</fullName>
    </submittedName>
</protein>
<dbReference type="SUPFAM" id="SSF55298">
    <property type="entry name" value="YjgF-like"/>
    <property type="match status" value="1"/>
</dbReference>
<dbReference type="InterPro" id="IPR035959">
    <property type="entry name" value="RutC-like_sf"/>
</dbReference>
<proteinExistence type="predicted"/>